<feature type="domain" description="Ketosynthase family 3 (KS3)" evidence="18">
    <location>
        <begin position="38"/>
        <end position="443"/>
    </location>
</feature>
<evidence type="ECO:0000256" key="2">
    <source>
        <dbReference type="ARBA" id="ARBA00018769"/>
    </source>
</evidence>
<dbReference type="InterPro" id="IPR036291">
    <property type="entry name" value="NAD(P)-bd_dom_sf"/>
</dbReference>
<evidence type="ECO:0000256" key="17">
    <source>
        <dbReference type="SAM" id="MobiDB-lite"/>
    </source>
</evidence>
<evidence type="ECO:0000313" key="20">
    <source>
        <dbReference type="EMBL" id="KAK7080814.1"/>
    </source>
</evidence>
<dbReference type="InterPro" id="IPR020843">
    <property type="entry name" value="ER"/>
</dbReference>
<dbReference type="GO" id="GO:0016787">
    <property type="term" value="F:hydrolase activity"/>
    <property type="evidence" value="ECO:0007669"/>
    <property type="project" value="UniProtKB-KW"/>
</dbReference>
<keyword evidence="8" id="KW-0276">Fatty acid metabolism</keyword>
<dbReference type="Pfam" id="PF21089">
    <property type="entry name" value="PKS_DH_N"/>
    <property type="match status" value="1"/>
</dbReference>
<dbReference type="GO" id="GO:0004312">
    <property type="term" value="F:fatty acid synthase activity"/>
    <property type="evidence" value="ECO:0007669"/>
    <property type="project" value="UniProtKB-EC"/>
</dbReference>
<feature type="compositionally biased region" description="Polar residues" evidence="17">
    <location>
        <begin position="466"/>
        <end position="487"/>
    </location>
</feature>
<reference evidence="20 21" key="1">
    <citation type="submission" date="2023-11" db="EMBL/GenBank/DDBJ databases">
        <title>Halocaridina rubra genome assembly.</title>
        <authorList>
            <person name="Smith C."/>
        </authorList>
    </citation>
    <scope>NUCLEOTIDE SEQUENCE [LARGE SCALE GENOMIC DNA]</scope>
    <source>
        <strain evidence="20">EP-1</strain>
        <tissue evidence="20">Whole</tissue>
    </source>
</reference>
<feature type="domain" description="PKS/mFAS DH" evidence="19">
    <location>
        <begin position="905"/>
        <end position="1173"/>
    </location>
</feature>
<dbReference type="Gene3D" id="3.40.366.10">
    <property type="entry name" value="Malonyl-Coenzyme A Acyl Carrier Protein, domain 2"/>
    <property type="match status" value="1"/>
</dbReference>
<dbReference type="InterPro" id="IPR032821">
    <property type="entry name" value="PKS_assoc"/>
</dbReference>
<dbReference type="GO" id="GO:0006633">
    <property type="term" value="P:fatty acid biosynthetic process"/>
    <property type="evidence" value="ECO:0007669"/>
    <property type="project" value="UniProtKB-KW"/>
</dbReference>
<feature type="active site" description="Proton acceptor; for dehydratase activity" evidence="16">
    <location>
        <position position="940"/>
    </location>
</feature>
<evidence type="ECO:0000256" key="7">
    <source>
        <dbReference type="ARBA" id="ARBA00022801"/>
    </source>
</evidence>
<dbReference type="InterPro" id="IPR014031">
    <property type="entry name" value="Ketoacyl_synth_C"/>
</dbReference>
<keyword evidence="11" id="KW-0520">NAD</keyword>
<evidence type="ECO:0000256" key="16">
    <source>
        <dbReference type="PROSITE-ProRule" id="PRU01363"/>
    </source>
</evidence>
<accession>A0AAN9AAR6</accession>
<comment type="catalytic activity">
    <reaction evidence="15">
        <text>acetyl-CoA + n malonyl-CoA + 2n NADPH + 2n H(+) = a long-chain fatty acid + (n+1) CoA + n CO2 + 2n NADP(+).</text>
        <dbReference type="EC" id="2.3.1.85"/>
    </reaction>
</comment>
<dbReference type="Pfam" id="PF00698">
    <property type="entry name" value="Acyl_transf_1"/>
    <property type="match status" value="1"/>
</dbReference>
<dbReference type="InterPro" id="IPR049900">
    <property type="entry name" value="PKS_mFAS_DH"/>
</dbReference>
<dbReference type="PROSITE" id="PS00606">
    <property type="entry name" value="KS3_1"/>
    <property type="match status" value="1"/>
</dbReference>
<dbReference type="InterPro" id="IPR020841">
    <property type="entry name" value="PKS_Beta-ketoAc_synthase_dom"/>
</dbReference>
<name>A0AAN9AAR6_HALRR</name>
<dbReference type="SUPFAM" id="SSF55048">
    <property type="entry name" value="Probable ACP-binding domain of malonyl-CoA ACP transacylase"/>
    <property type="match status" value="1"/>
</dbReference>
<evidence type="ECO:0000256" key="9">
    <source>
        <dbReference type="ARBA" id="ARBA00022857"/>
    </source>
</evidence>
<dbReference type="Proteomes" id="UP001381693">
    <property type="component" value="Unassembled WGS sequence"/>
</dbReference>
<keyword evidence="3" id="KW-0596">Phosphopantetheine</keyword>
<feature type="region of interest" description="C-terminal hotdog fold" evidence="16">
    <location>
        <begin position="1048"/>
        <end position="1173"/>
    </location>
</feature>
<evidence type="ECO:0000256" key="1">
    <source>
        <dbReference type="ARBA" id="ARBA00012873"/>
    </source>
</evidence>
<dbReference type="SMART" id="SM00827">
    <property type="entry name" value="PKS_AT"/>
    <property type="match status" value="1"/>
</dbReference>
<keyword evidence="6" id="KW-0808">Transferase</keyword>
<dbReference type="CDD" id="cd05195">
    <property type="entry name" value="enoyl_red"/>
    <property type="match status" value="1"/>
</dbReference>
<dbReference type="Gene3D" id="3.30.70.3290">
    <property type="match status" value="1"/>
</dbReference>
<evidence type="ECO:0000256" key="13">
    <source>
        <dbReference type="ARBA" id="ARBA00023160"/>
    </source>
</evidence>
<dbReference type="InterPro" id="IPR013149">
    <property type="entry name" value="ADH-like_C"/>
</dbReference>
<keyword evidence="10" id="KW-0560">Oxidoreductase</keyword>
<evidence type="ECO:0000256" key="4">
    <source>
        <dbReference type="ARBA" id="ARBA00022516"/>
    </source>
</evidence>
<dbReference type="Pfam" id="PF00109">
    <property type="entry name" value="ketoacyl-synt"/>
    <property type="match status" value="1"/>
</dbReference>
<keyword evidence="9" id="KW-0521">NADP</keyword>
<evidence type="ECO:0000313" key="21">
    <source>
        <dbReference type="Proteomes" id="UP001381693"/>
    </source>
</evidence>
<keyword evidence="12" id="KW-0443">Lipid metabolism</keyword>
<proteinExistence type="predicted"/>
<dbReference type="InterPro" id="IPR016035">
    <property type="entry name" value="Acyl_Trfase/lysoPLipase"/>
</dbReference>
<keyword evidence="5" id="KW-0597">Phosphoprotein</keyword>
<dbReference type="SUPFAM" id="SSF52151">
    <property type="entry name" value="FabD/lysophospholipase-like"/>
    <property type="match status" value="1"/>
</dbReference>
<dbReference type="InterPro" id="IPR049552">
    <property type="entry name" value="PKS_DH_N"/>
</dbReference>
<keyword evidence="13" id="KW-0275">Fatty acid biosynthesis</keyword>
<dbReference type="InterPro" id="IPR050091">
    <property type="entry name" value="PKS_NRPS_Biosynth_Enz"/>
</dbReference>
<gene>
    <name evidence="20" type="ORF">SK128_019451</name>
</gene>
<dbReference type="SUPFAM" id="SSF51735">
    <property type="entry name" value="NAD(P)-binding Rossmann-fold domains"/>
    <property type="match status" value="1"/>
</dbReference>
<keyword evidence="14" id="KW-0511">Multifunctional enzyme</keyword>
<comment type="caution">
    <text evidence="20">The sequence shown here is derived from an EMBL/GenBank/DDBJ whole genome shotgun (WGS) entry which is preliminary data.</text>
</comment>
<dbReference type="Pfam" id="PF16197">
    <property type="entry name" value="KAsynt_C_assoc"/>
    <property type="match status" value="1"/>
</dbReference>
<dbReference type="Pfam" id="PF21149">
    <property type="entry name" value="FAS_pseudo-KR"/>
    <property type="match status" value="1"/>
</dbReference>
<evidence type="ECO:0000256" key="3">
    <source>
        <dbReference type="ARBA" id="ARBA00022450"/>
    </source>
</evidence>
<dbReference type="EC" id="2.3.1.85" evidence="1"/>
<dbReference type="Gene3D" id="3.40.50.720">
    <property type="entry name" value="NAD(P)-binding Rossmann-like Domain"/>
    <property type="match status" value="1"/>
</dbReference>
<keyword evidence="7" id="KW-0378">Hydrolase</keyword>
<dbReference type="GO" id="GO:0016491">
    <property type="term" value="F:oxidoreductase activity"/>
    <property type="evidence" value="ECO:0007669"/>
    <property type="project" value="UniProtKB-KW"/>
</dbReference>
<dbReference type="SUPFAM" id="SSF50129">
    <property type="entry name" value="GroES-like"/>
    <property type="match status" value="1"/>
</dbReference>
<dbReference type="InterPro" id="IPR049391">
    <property type="entry name" value="FAS_pseudo-KR"/>
</dbReference>
<dbReference type="SUPFAM" id="SSF53901">
    <property type="entry name" value="Thiolase-like"/>
    <property type="match status" value="1"/>
</dbReference>
<dbReference type="PROSITE" id="PS52019">
    <property type="entry name" value="PKS_MFAS_DH"/>
    <property type="match status" value="1"/>
</dbReference>
<dbReference type="InterPro" id="IPR014030">
    <property type="entry name" value="Ketoacyl_synth_N"/>
</dbReference>
<dbReference type="InterPro" id="IPR014043">
    <property type="entry name" value="Acyl_transferase_dom"/>
</dbReference>
<keyword evidence="21" id="KW-1185">Reference proteome</keyword>
<dbReference type="Gene3D" id="3.40.47.10">
    <property type="match status" value="1"/>
</dbReference>
<keyword evidence="4" id="KW-0444">Lipid biosynthesis</keyword>
<dbReference type="Gene3D" id="3.10.129.110">
    <property type="entry name" value="Polyketide synthase dehydratase"/>
    <property type="match status" value="1"/>
</dbReference>
<dbReference type="Pfam" id="PF02801">
    <property type="entry name" value="Ketoacyl-synt_C"/>
    <property type="match status" value="1"/>
</dbReference>
<evidence type="ECO:0000256" key="5">
    <source>
        <dbReference type="ARBA" id="ARBA00022553"/>
    </source>
</evidence>
<evidence type="ECO:0000256" key="8">
    <source>
        <dbReference type="ARBA" id="ARBA00022832"/>
    </source>
</evidence>
<dbReference type="PROSITE" id="PS52004">
    <property type="entry name" value="KS3_2"/>
    <property type="match status" value="1"/>
</dbReference>
<evidence type="ECO:0000256" key="14">
    <source>
        <dbReference type="ARBA" id="ARBA00023268"/>
    </source>
</evidence>
<dbReference type="Pfam" id="PF00107">
    <property type="entry name" value="ADH_zinc_N"/>
    <property type="match status" value="1"/>
</dbReference>
<evidence type="ECO:0000256" key="11">
    <source>
        <dbReference type="ARBA" id="ARBA00023027"/>
    </source>
</evidence>
<evidence type="ECO:0000256" key="15">
    <source>
        <dbReference type="ARBA" id="ARBA00044883"/>
    </source>
</evidence>
<dbReference type="EMBL" id="JAXCGZ010005782">
    <property type="protein sequence ID" value="KAK7080814.1"/>
    <property type="molecule type" value="Genomic_DNA"/>
</dbReference>
<feature type="region of interest" description="Disordered" evidence="17">
    <location>
        <begin position="1"/>
        <end position="23"/>
    </location>
</feature>
<dbReference type="PANTHER" id="PTHR43775">
    <property type="entry name" value="FATTY ACID SYNTHASE"/>
    <property type="match status" value="1"/>
</dbReference>
<organism evidence="20 21">
    <name type="scientific">Halocaridina rubra</name>
    <name type="common">Hawaiian red shrimp</name>
    <dbReference type="NCBI Taxonomy" id="373956"/>
    <lineage>
        <taxon>Eukaryota</taxon>
        <taxon>Metazoa</taxon>
        <taxon>Ecdysozoa</taxon>
        <taxon>Arthropoda</taxon>
        <taxon>Crustacea</taxon>
        <taxon>Multicrustacea</taxon>
        <taxon>Malacostraca</taxon>
        <taxon>Eumalacostraca</taxon>
        <taxon>Eucarida</taxon>
        <taxon>Decapoda</taxon>
        <taxon>Pleocyemata</taxon>
        <taxon>Caridea</taxon>
        <taxon>Atyoidea</taxon>
        <taxon>Atyidae</taxon>
        <taxon>Halocaridina</taxon>
    </lineage>
</organism>
<dbReference type="InterPro" id="IPR016036">
    <property type="entry name" value="Malonyl_transacylase_ACP-bd"/>
</dbReference>
<dbReference type="InterPro" id="IPR018201">
    <property type="entry name" value="Ketoacyl_synth_AS"/>
</dbReference>
<feature type="active site" description="Proton donor; for dehydratase activity" evidence="16">
    <location>
        <position position="1097"/>
    </location>
</feature>
<evidence type="ECO:0000256" key="12">
    <source>
        <dbReference type="ARBA" id="ARBA00023098"/>
    </source>
</evidence>
<dbReference type="CDD" id="cd00833">
    <property type="entry name" value="PKS"/>
    <property type="match status" value="1"/>
</dbReference>
<dbReference type="InterPro" id="IPR020807">
    <property type="entry name" value="PKS_DH"/>
</dbReference>
<dbReference type="FunFam" id="3.40.50.720:FF:000209">
    <property type="entry name" value="Polyketide synthase Pks12"/>
    <property type="match status" value="1"/>
</dbReference>
<dbReference type="SMART" id="SM00829">
    <property type="entry name" value="PKS_ER"/>
    <property type="match status" value="1"/>
</dbReference>
<dbReference type="PANTHER" id="PTHR43775:SF7">
    <property type="entry name" value="FATTY ACID SYNTHASE"/>
    <property type="match status" value="1"/>
</dbReference>
<evidence type="ECO:0000256" key="10">
    <source>
        <dbReference type="ARBA" id="ARBA00023002"/>
    </source>
</evidence>
<dbReference type="GO" id="GO:0004315">
    <property type="term" value="F:3-oxoacyl-[acyl-carrier-protein] synthase activity"/>
    <property type="evidence" value="ECO:0007669"/>
    <property type="project" value="InterPro"/>
</dbReference>
<dbReference type="SMART" id="SM00826">
    <property type="entry name" value="PKS_DH"/>
    <property type="match status" value="1"/>
</dbReference>
<evidence type="ECO:0000259" key="19">
    <source>
        <dbReference type="PROSITE" id="PS52019"/>
    </source>
</evidence>
<dbReference type="SMART" id="SM00825">
    <property type="entry name" value="PKS_KS"/>
    <property type="match status" value="1"/>
</dbReference>
<dbReference type="InterPro" id="IPR042104">
    <property type="entry name" value="PKS_dehydratase_sf"/>
</dbReference>
<feature type="region of interest" description="N-terminal hotdog fold" evidence="16">
    <location>
        <begin position="905"/>
        <end position="1033"/>
    </location>
</feature>
<dbReference type="InterPro" id="IPR016039">
    <property type="entry name" value="Thiolase-like"/>
</dbReference>
<feature type="region of interest" description="Disordered" evidence="17">
    <location>
        <begin position="462"/>
        <end position="487"/>
    </location>
</feature>
<dbReference type="InterPro" id="IPR011032">
    <property type="entry name" value="GroES-like_sf"/>
</dbReference>
<dbReference type="Gene3D" id="3.90.180.10">
    <property type="entry name" value="Medium-chain alcohol dehydrogenases, catalytic domain"/>
    <property type="match status" value="1"/>
</dbReference>
<dbReference type="InterPro" id="IPR001227">
    <property type="entry name" value="Ac_transferase_dom_sf"/>
</dbReference>
<evidence type="ECO:0000259" key="18">
    <source>
        <dbReference type="PROSITE" id="PS52004"/>
    </source>
</evidence>
<sequence>MPAYAETMAPAKPHSPSLTHPMAPIATNSKEQTESKYYENVVISGMSGKFPESNSVAEFANNLYEGVDMVTEDDRRWTPGAYGLPTRSGKLLDLEHFDSSFFSVSPRQAHMMDPQLRILLELTHEAILDAGMRPSELRGRRIGVYIGVSSSESEEVWIADPTNVSGYALTGCCRAMFANRISYTFDFKGPSFAIDTACSSSMVALQNAWKAITEGEIEAAIVGGSNLTLKPQNALQFNALNMLASDGKCKSFDASGNGYVRSEAIVVVFLQRVSQARRIYAHVVHARANTDGNKGEGITFPSGAVQRELLQEVYSLSGISPSDVSYVEAHGTGTKVGDPQEVDALADVFCQGRTDPLLLGSVKSNMGHSEPASGLCSIVKVLLAMQNGEIPKNLHFKSPNKEIPALVDGRIKVVSENTPWKGGYAAVNSFGFGGANVHVLLRSPYPLEMCSGSLLIPTTHRIHPTVPTNENPSSQIPENDPTSSTSDISLPRLVVASGRHEDAVTSFLEKTKKCATQELCALLDKLADMPIASCPARGFVVTNAENTIAQSVRVQAYGRPVWLVFSGMGSQWTGCGKALLKLPNFAAAIKKCHAALLPFGLDLMEVLTSDDPTVLSSTEASFSCIAAMQVGLVELLHQVGLRDFAGFIGHSVGELGCAYADGTLTAEQTVLAAYWRGRAVQEATLPVGGMAAVGLSVSEAEKRCHSGVIVACHNAHDSVTISGPRDAVDSIIEELSAEDIFCRGVRSEGVAFHHPTLKAAAPKLLAELQKVIPKALVRSERWVSTSVPEEKWNSAMEASAEYLVNNLLSPVLFAEALEKIPPDAVIIEVSPHGLLQAVLRRAFPSTSPIALIRRDAKCTLIHFLEALGKIFSCGVNVDVGSLYQSVTLPVPVSTPSIASFIEWDHNQEWEVARFSTSPSGSEYEVKIDLDSDAHRYLEGHTIDGRVIFPATGYMALAWQALCRLKGLQWEETAVTFSDVKLHQATVLSSSSSAGNIITLTVRILLTKGEFEVVVGDAVAASGCIHLGVEQIEEKNLINHMKEEVNSDDRQLLQKDVYRELRLRGYQYGGIFQGIVKSNIKGTCGALMWQDNWVSFLDTVLQFSLVGSKQRGLLLPTRIRKVTVDPSSFYCDTCSENDIRTVPVCNNPVIGATTSRGVVIQGLKASLAPRRPTQDQPLLQAHQFIPFEVPEDHFSLLNSPAQTEIGLLLDIVVENTIGNTLKIVECNNICEDENNLLEDILCLNAISSLDLHPQLKVDFTLQVKMKLNGKEQEMLTSAGIALKEDIASVVSSAVHLMILDQPVGKEVLEKLKENAFIISRHESTHKFLKSNGYDVVSSSQKSGMMLMKKKMTDTTYTVMEIQASDTSFSWVAPLKEKLADTTNTSNIWLVSSGEPTSGILGFVNCLRREPGGEKIRCVFAPEGKFTLDSEIVGRDLAVNIYRDRKWGTYRHLQLPPLYPKASPHALLNVATRGDLASLTWYEAPSPISQEMVSNLGEKFVVCDVHYAPLNFRDIMLATGKLPPDALPGDLAMKECILGLEFAGKINGDRVMGLVAAGGLATTVKADPLLTWKVPSSWSLVDASTVPVVYATAYYALVVRGGLRKGESVLIHAGSGGVGQAAISIALELSCTVYTTVSSDKKKKVLQERFPQLKDENFSNSRNQSFEYDVLERTGGKGVDVVLNSLAGDLLQASVRCLREHGRFLEIGKADLSNNTALGMAIFLKNVTFHGILLDALFDGTPEERRQLNQLVSKGLSTGVVTPLPVTVFTRNAVEDAFR</sequence>
<evidence type="ECO:0000256" key="6">
    <source>
        <dbReference type="ARBA" id="ARBA00022679"/>
    </source>
</evidence>
<protein>
    <recommendedName>
        <fullName evidence="2">Fatty acid synthase</fullName>
        <ecNumber evidence="1">2.3.1.85</ecNumber>
    </recommendedName>
</protein>